<dbReference type="InterPro" id="IPR050741">
    <property type="entry name" value="Acyl-CoA_dehydrogenase"/>
</dbReference>
<protein>
    <submittedName>
        <fullName evidence="3">Alkylation response protein AidB-like acyl-CoA dehydrogenase</fullName>
    </submittedName>
</protein>
<name>A0A7W9GK71_9ACTN</name>
<sequence length="356" mass="37974">MDVTSDTIPQDQLRILLDNAEKTERQDRPTADSLEVVRRHGGFALRTPERFGGAWADAGTVTRRLAEVGRYCPSTAWIAGTCATGKTFVEEAFRDAVPPDVHADPDALACGSGRPDGIGTPEPGGIRINGRWPYVSGCEDAVWALLGLIVDGTFSIAVIPLADLSVERTWHSAGMRGTGSQTVVAQDLLVPAERVSPAGPPTPSAKVFYGLTVLAPVVGAARGALDVVHALFASDRKPFMTAYARMGDSPAARHWLAEATLLVDRAERTMLAAAQEVDAGDVSAAGRARLEMDLSYAARDCRAAVELMLDLHGPSGFATGNALQRYWRDIAVGGRHPHLRTYIATEDHGRALVAES</sequence>
<comment type="caution">
    <text evidence="3">The sequence shown here is derived from an EMBL/GenBank/DDBJ whole genome shotgun (WGS) entry which is preliminary data.</text>
</comment>
<dbReference type="Pfam" id="PF08028">
    <property type="entry name" value="Acyl-CoA_dh_2"/>
    <property type="match status" value="1"/>
</dbReference>
<dbReference type="InterPro" id="IPR046373">
    <property type="entry name" value="Acyl-CoA_Oxase/DH_mid-dom_sf"/>
</dbReference>
<proteinExistence type="predicted"/>
<feature type="domain" description="Acyl-CoA dehydrogenase C-terminal" evidence="2">
    <location>
        <begin position="213"/>
        <end position="339"/>
    </location>
</feature>
<dbReference type="Proteomes" id="UP000579153">
    <property type="component" value="Unassembled WGS sequence"/>
</dbReference>
<evidence type="ECO:0000313" key="3">
    <source>
        <dbReference type="EMBL" id="MBB5785198.1"/>
    </source>
</evidence>
<dbReference type="Gene3D" id="1.10.540.10">
    <property type="entry name" value="Acyl-CoA dehydrogenase/oxidase, N-terminal domain"/>
    <property type="match status" value="1"/>
</dbReference>
<dbReference type="PIRSF" id="PIRSF016578">
    <property type="entry name" value="HsaA"/>
    <property type="match status" value="1"/>
</dbReference>
<accession>A0A7W9GK71</accession>
<reference evidence="3 4" key="1">
    <citation type="submission" date="2020-08" db="EMBL/GenBank/DDBJ databases">
        <title>Sequencing the genomes of 1000 actinobacteria strains.</title>
        <authorList>
            <person name="Klenk H.-P."/>
        </authorList>
    </citation>
    <scope>NUCLEOTIDE SEQUENCE [LARGE SCALE GENOMIC DNA]</scope>
    <source>
        <strain evidence="3 4">DSM 45507</strain>
    </source>
</reference>
<keyword evidence="4" id="KW-1185">Reference proteome</keyword>
<evidence type="ECO:0000259" key="2">
    <source>
        <dbReference type="Pfam" id="PF08028"/>
    </source>
</evidence>
<organism evidence="3 4">
    <name type="scientific">Nonomuraea jabiensis</name>
    <dbReference type="NCBI Taxonomy" id="882448"/>
    <lineage>
        <taxon>Bacteria</taxon>
        <taxon>Bacillati</taxon>
        <taxon>Actinomycetota</taxon>
        <taxon>Actinomycetes</taxon>
        <taxon>Streptosporangiales</taxon>
        <taxon>Streptosporangiaceae</taxon>
        <taxon>Nonomuraea</taxon>
    </lineage>
</organism>
<dbReference type="GO" id="GO:0005737">
    <property type="term" value="C:cytoplasm"/>
    <property type="evidence" value="ECO:0007669"/>
    <property type="project" value="TreeGrafter"/>
</dbReference>
<dbReference type="InterPro" id="IPR036250">
    <property type="entry name" value="AcylCo_DH-like_C"/>
</dbReference>
<dbReference type="GO" id="GO:0033539">
    <property type="term" value="P:fatty acid beta-oxidation using acyl-CoA dehydrogenase"/>
    <property type="evidence" value="ECO:0007669"/>
    <property type="project" value="TreeGrafter"/>
</dbReference>
<dbReference type="SUPFAM" id="SSF56645">
    <property type="entry name" value="Acyl-CoA dehydrogenase NM domain-like"/>
    <property type="match status" value="1"/>
</dbReference>
<gene>
    <name evidence="3" type="ORF">HD596_011954</name>
</gene>
<dbReference type="RefSeq" id="WP_185078009.1">
    <property type="nucleotide sequence ID" value="NZ_JACHMB010000001.1"/>
</dbReference>
<dbReference type="Gene3D" id="1.20.140.10">
    <property type="entry name" value="Butyryl-CoA Dehydrogenase, subunit A, domain 3"/>
    <property type="match status" value="1"/>
</dbReference>
<dbReference type="GO" id="GO:0016712">
    <property type="term" value="F:oxidoreductase activity, acting on paired donors, with incorporation or reduction of molecular oxygen, reduced flavin or flavoprotein as one donor, and incorporation of one atom of oxygen"/>
    <property type="evidence" value="ECO:0007669"/>
    <property type="project" value="TreeGrafter"/>
</dbReference>
<dbReference type="InterPro" id="IPR037069">
    <property type="entry name" value="AcylCoA_DH/ox_N_sf"/>
</dbReference>
<dbReference type="InterPro" id="IPR013107">
    <property type="entry name" value="Acyl-CoA_DH_C"/>
</dbReference>
<dbReference type="PANTHER" id="PTHR48083:SF19">
    <property type="entry name" value="FLAVIN-DEPENDENT MONOOXYGENASE, OXYGENASE SUBUNIT HSAA"/>
    <property type="match status" value="1"/>
</dbReference>
<evidence type="ECO:0000313" key="4">
    <source>
        <dbReference type="Proteomes" id="UP000579153"/>
    </source>
</evidence>
<dbReference type="Gene3D" id="2.40.110.10">
    <property type="entry name" value="Butyryl-CoA Dehydrogenase, subunit A, domain 2"/>
    <property type="match status" value="1"/>
</dbReference>
<dbReference type="GO" id="GO:0050660">
    <property type="term" value="F:flavin adenine dinucleotide binding"/>
    <property type="evidence" value="ECO:0007669"/>
    <property type="project" value="InterPro"/>
</dbReference>
<dbReference type="SUPFAM" id="SSF47203">
    <property type="entry name" value="Acyl-CoA dehydrogenase C-terminal domain-like"/>
    <property type="match status" value="1"/>
</dbReference>
<dbReference type="AlphaFoldDB" id="A0A7W9GK71"/>
<dbReference type="InterPro" id="IPR009100">
    <property type="entry name" value="AcylCoA_DH/oxidase_NM_dom_sf"/>
</dbReference>
<dbReference type="PANTHER" id="PTHR48083">
    <property type="entry name" value="MEDIUM-CHAIN SPECIFIC ACYL-COA DEHYDROGENASE, MITOCHONDRIAL-RELATED"/>
    <property type="match status" value="1"/>
</dbReference>
<evidence type="ECO:0000256" key="1">
    <source>
        <dbReference type="ARBA" id="ARBA00023002"/>
    </source>
</evidence>
<dbReference type="GO" id="GO:0003995">
    <property type="term" value="F:acyl-CoA dehydrogenase activity"/>
    <property type="evidence" value="ECO:0007669"/>
    <property type="project" value="TreeGrafter"/>
</dbReference>
<dbReference type="EMBL" id="JACHMB010000001">
    <property type="protein sequence ID" value="MBB5785198.1"/>
    <property type="molecule type" value="Genomic_DNA"/>
</dbReference>
<keyword evidence="1" id="KW-0560">Oxidoreductase</keyword>